<dbReference type="Gene3D" id="3.30.379.10">
    <property type="entry name" value="Chitobiase/beta-hexosaminidase domain 2-like"/>
    <property type="match status" value="1"/>
</dbReference>
<name>A0ABZ2IIE7_9BACT</name>
<dbReference type="Proteomes" id="UP001320603">
    <property type="component" value="Chromosome"/>
</dbReference>
<dbReference type="InterPro" id="IPR029018">
    <property type="entry name" value="Hex-like_dom2"/>
</dbReference>
<dbReference type="PANTHER" id="PTHR47406">
    <property type="entry name" value="COAGULATION FACTOR 5/8 TYPE, C-TERMINAL"/>
    <property type="match status" value="1"/>
</dbReference>
<dbReference type="InterPro" id="IPR032287">
    <property type="entry name" value="DUF4838"/>
</dbReference>
<feature type="signal peptide" evidence="3">
    <location>
        <begin position="1"/>
        <end position="24"/>
    </location>
</feature>
<dbReference type="Pfam" id="PF02838">
    <property type="entry name" value="Glyco_hydro_20b"/>
    <property type="match status" value="1"/>
</dbReference>
<dbReference type="EMBL" id="CP146284">
    <property type="protein sequence ID" value="WWV65552.1"/>
    <property type="molecule type" value="Genomic_DNA"/>
</dbReference>
<keyword evidence="2" id="KW-0326">Glycosidase</keyword>
<feature type="domain" description="Beta-hexosaminidase bacterial type N-terminal" evidence="4">
    <location>
        <begin position="36"/>
        <end position="119"/>
    </location>
</feature>
<gene>
    <name evidence="5" type="ORF">NEE14_011145</name>
</gene>
<evidence type="ECO:0000256" key="2">
    <source>
        <dbReference type="ARBA" id="ARBA00023295"/>
    </source>
</evidence>
<organism evidence="5 6">
    <name type="scientific">Parabacteroides absconsus</name>
    <dbReference type="NCBI Taxonomy" id="2951805"/>
    <lineage>
        <taxon>Bacteria</taxon>
        <taxon>Pseudomonadati</taxon>
        <taxon>Bacteroidota</taxon>
        <taxon>Bacteroidia</taxon>
        <taxon>Bacteroidales</taxon>
        <taxon>Tannerellaceae</taxon>
        <taxon>Parabacteroides</taxon>
    </lineage>
</organism>
<evidence type="ECO:0000259" key="4">
    <source>
        <dbReference type="Pfam" id="PF02838"/>
    </source>
</evidence>
<reference evidence="5 6" key="1">
    <citation type="submission" date="2024-02" db="EMBL/GenBank/DDBJ databases">
        <title>Whole genome sequencing of Parabacteroides sp. AD58.</title>
        <authorList>
            <person name="Chaplin A.V."/>
            <person name="Pikina A.P."/>
            <person name="Sokolova S.R."/>
            <person name="Korostin D.O."/>
            <person name="Efimov B.A."/>
        </authorList>
    </citation>
    <scope>NUCLEOTIDE SEQUENCE [LARGE SCALE GENOMIC DNA]</scope>
    <source>
        <strain evidence="5 6">AD58</strain>
    </source>
</reference>
<dbReference type="InterPro" id="IPR015882">
    <property type="entry name" value="HEX_bac_N"/>
</dbReference>
<dbReference type="PANTHER" id="PTHR47406:SF2">
    <property type="entry name" value="ALPHA GLUCURONIDASE N-TERMINAL DOMAIN-CONTAINING PROTEIN"/>
    <property type="match status" value="1"/>
</dbReference>
<feature type="chain" id="PRO_5046095881" evidence="3">
    <location>
        <begin position="25"/>
        <end position="731"/>
    </location>
</feature>
<dbReference type="Pfam" id="PF16126">
    <property type="entry name" value="DUF4838"/>
    <property type="match status" value="1"/>
</dbReference>
<keyword evidence="6" id="KW-1185">Reference proteome</keyword>
<proteinExistence type="predicted"/>
<evidence type="ECO:0000256" key="3">
    <source>
        <dbReference type="SAM" id="SignalP"/>
    </source>
</evidence>
<evidence type="ECO:0000313" key="6">
    <source>
        <dbReference type="Proteomes" id="UP001320603"/>
    </source>
</evidence>
<dbReference type="Gene3D" id="2.60.120.260">
    <property type="entry name" value="Galactose-binding domain-like"/>
    <property type="match status" value="1"/>
</dbReference>
<sequence length="731" mass="82995">MKRIGRMWGLAALSAFLWMADASAQLTLVKDGKAVSRIVLSEKNDINHQAADLLQDFVQRISGASLPIVEGKAKAGDVVIGGKSAEAGEDGFTICTEQNQLRITSGGDKGSIYGVVTLLEKYMGVSYYAYKAYTLTPSKTITLPEIHLSETPAFRYRQSFSYGCDDPIYKMWFRLEEPDEVFIDNMWVHTFDRLMPSDVYGKEHPEYYSYINGEHRPGNHSQWCLTNPDVYNFVVQKLDSIFKANPDKKLISVSQNDGNNTFCTCENCRKVYEEEGSPAGAYIRFMNKLAERFPDKEISTLAYLFTMHPPKKVKPLPNVNIMLCDIDCKREVPLTDNASGREFVEALEGWSAISDNIFVWDYGINFDNMVSCFPNFHVLQKNIQLFKKNHATMHFAQVNGTKGTDFSEMRAYMIGKLMWDPYQNADSLMRSFMNGYYGAAAPYLYQYQKIMQGGLLASGIDLWIYDSPVSHKNGMLNDRLCKTYDELFDQAEAAVASDTTLLNRVQLSRLSLIYSELEIARTKTNQDVAKVRQQLDYFRQQCRKFGIKSLNERNNAPVDYCDLYEKRFLPQAEKSKALGSKVIWLQKPGERYQQMAETALTDGLFGGTTFVESWVGWEGVDGSFILDLGEEKEFSTVEADFLHQLGQWILLPEKVTYSISADNQTYQPFGSFSFAEDRDPQVKFVGGKVTSDKPVKACYIKVEVDAIGMCPTWHYGVGHPAWFFMDEVTVL</sequence>
<evidence type="ECO:0000313" key="5">
    <source>
        <dbReference type="EMBL" id="WWV65552.1"/>
    </source>
</evidence>
<keyword evidence="1" id="KW-0378">Hydrolase</keyword>
<protein>
    <submittedName>
        <fullName evidence="5">DUF4838 domain-containing protein</fullName>
    </submittedName>
</protein>
<accession>A0ABZ2IIE7</accession>
<keyword evidence="3" id="KW-0732">Signal</keyword>
<dbReference type="SUPFAM" id="SSF55545">
    <property type="entry name" value="beta-N-acetylhexosaminidase-like domain"/>
    <property type="match status" value="1"/>
</dbReference>
<evidence type="ECO:0000256" key="1">
    <source>
        <dbReference type="ARBA" id="ARBA00022801"/>
    </source>
</evidence>